<feature type="binding site" evidence="2">
    <location>
        <position position="88"/>
    </location>
    <ligand>
        <name>Fe cation</name>
        <dbReference type="ChEBI" id="CHEBI:24875"/>
    </ligand>
</feature>
<comment type="function">
    <text evidence="2">Removes the formyl group from the N-terminal Met of newly synthesized proteins. Requires at least a dipeptide for an efficient rate of reaction. N-terminal L-methionine is a prerequisite for activity but the enzyme has broad specificity at other positions.</text>
</comment>
<dbReference type="Gene3D" id="3.90.45.10">
    <property type="entry name" value="Peptide deformylase"/>
    <property type="match status" value="1"/>
</dbReference>
<keyword evidence="2" id="KW-0378">Hydrolase</keyword>
<dbReference type="SUPFAM" id="SSF56420">
    <property type="entry name" value="Peptide deformylase"/>
    <property type="match status" value="1"/>
</dbReference>
<comment type="cofactor">
    <cofactor evidence="2">
        <name>Fe(2+)</name>
        <dbReference type="ChEBI" id="CHEBI:29033"/>
    </cofactor>
    <text evidence="2">Binds 1 Fe(2+) ion.</text>
</comment>
<dbReference type="Proteomes" id="UP000177078">
    <property type="component" value="Unassembled WGS sequence"/>
</dbReference>
<name>A0A1G2RGF8_9BACT</name>
<dbReference type="PIRSF" id="PIRSF004749">
    <property type="entry name" value="Pep_def"/>
    <property type="match status" value="1"/>
</dbReference>
<feature type="active site" evidence="2">
    <location>
        <position position="131"/>
    </location>
</feature>
<organism evidence="3 4">
    <name type="scientific">Candidatus Wildermuthbacteria bacterium RIFCSPHIGHO2_12_FULL_40_12</name>
    <dbReference type="NCBI Taxonomy" id="1802457"/>
    <lineage>
        <taxon>Bacteria</taxon>
        <taxon>Candidatus Wildermuthiibacteriota</taxon>
    </lineage>
</organism>
<comment type="similarity">
    <text evidence="1 2">Belongs to the polypeptide deformylase family.</text>
</comment>
<comment type="caution">
    <text evidence="3">The sequence shown here is derived from an EMBL/GenBank/DDBJ whole genome shotgun (WGS) entry which is preliminary data.</text>
</comment>
<gene>
    <name evidence="2" type="primary">def</name>
    <name evidence="3" type="ORF">A3F15_02785</name>
</gene>
<evidence type="ECO:0000313" key="3">
    <source>
        <dbReference type="EMBL" id="OHA71131.1"/>
    </source>
</evidence>
<evidence type="ECO:0000313" key="4">
    <source>
        <dbReference type="Proteomes" id="UP000177078"/>
    </source>
</evidence>
<dbReference type="Pfam" id="PF01327">
    <property type="entry name" value="Pep_deformylase"/>
    <property type="match status" value="1"/>
</dbReference>
<keyword evidence="2" id="KW-0408">Iron</keyword>
<dbReference type="CDD" id="cd00487">
    <property type="entry name" value="Pep_deformylase"/>
    <property type="match status" value="1"/>
</dbReference>
<dbReference type="STRING" id="1802457.A3F15_02785"/>
<feature type="binding site" evidence="2">
    <location>
        <position position="130"/>
    </location>
    <ligand>
        <name>Fe cation</name>
        <dbReference type="ChEBI" id="CHEBI:24875"/>
    </ligand>
</feature>
<keyword evidence="2" id="KW-0648">Protein biosynthesis</keyword>
<proteinExistence type="inferred from homology"/>
<dbReference type="GO" id="GO:0042586">
    <property type="term" value="F:peptide deformylase activity"/>
    <property type="evidence" value="ECO:0007669"/>
    <property type="project" value="UniProtKB-UniRule"/>
</dbReference>
<evidence type="ECO:0000256" key="2">
    <source>
        <dbReference type="HAMAP-Rule" id="MF_00163"/>
    </source>
</evidence>
<dbReference type="InterPro" id="IPR023635">
    <property type="entry name" value="Peptide_deformylase"/>
</dbReference>
<reference evidence="3 4" key="1">
    <citation type="journal article" date="2016" name="Nat. Commun.">
        <title>Thousands of microbial genomes shed light on interconnected biogeochemical processes in an aquifer system.</title>
        <authorList>
            <person name="Anantharaman K."/>
            <person name="Brown C.T."/>
            <person name="Hug L.A."/>
            <person name="Sharon I."/>
            <person name="Castelle C.J."/>
            <person name="Probst A.J."/>
            <person name="Thomas B.C."/>
            <person name="Singh A."/>
            <person name="Wilkins M.J."/>
            <person name="Karaoz U."/>
            <person name="Brodie E.L."/>
            <person name="Williams K.H."/>
            <person name="Hubbard S.S."/>
            <person name="Banfield J.F."/>
        </authorList>
    </citation>
    <scope>NUCLEOTIDE SEQUENCE [LARGE SCALE GENOMIC DNA]</scope>
</reference>
<dbReference type="PANTHER" id="PTHR10458">
    <property type="entry name" value="PEPTIDE DEFORMYLASE"/>
    <property type="match status" value="1"/>
</dbReference>
<dbReference type="NCBIfam" id="NF001159">
    <property type="entry name" value="PRK00150.1-3"/>
    <property type="match status" value="1"/>
</dbReference>
<feature type="binding site" evidence="2">
    <location>
        <position position="134"/>
    </location>
    <ligand>
        <name>Fe cation</name>
        <dbReference type="ChEBI" id="CHEBI:24875"/>
    </ligand>
</feature>
<dbReference type="PRINTS" id="PR01576">
    <property type="entry name" value="PDEFORMYLASE"/>
</dbReference>
<dbReference type="AlphaFoldDB" id="A0A1G2RGF8"/>
<comment type="catalytic activity">
    <reaction evidence="2">
        <text>N-terminal N-formyl-L-methionyl-[peptide] + H2O = N-terminal L-methionyl-[peptide] + formate</text>
        <dbReference type="Rhea" id="RHEA:24420"/>
        <dbReference type="Rhea" id="RHEA-COMP:10639"/>
        <dbReference type="Rhea" id="RHEA-COMP:10640"/>
        <dbReference type="ChEBI" id="CHEBI:15377"/>
        <dbReference type="ChEBI" id="CHEBI:15740"/>
        <dbReference type="ChEBI" id="CHEBI:49298"/>
        <dbReference type="ChEBI" id="CHEBI:64731"/>
        <dbReference type="EC" id="3.5.1.88"/>
    </reaction>
</comment>
<sequence>MILDIKQYPSPTLRKRAQEIVAVDEEIKKLGQDMTETMIAKKGVGLAANQVGILKRIIVVQMENGPEVFIDPVIIKRQGTIIMDTEGCLSVPDLWLEIKRVAEIEVRALNLDGESVKIKAKGFVARIFQHEIDHLNGVLIIDRVGFWQGLKARRQLKKHGIR</sequence>
<dbReference type="EC" id="3.5.1.88" evidence="2"/>
<dbReference type="GO" id="GO:0006412">
    <property type="term" value="P:translation"/>
    <property type="evidence" value="ECO:0007669"/>
    <property type="project" value="UniProtKB-UniRule"/>
</dbReference>
<dbReference type="HAMAP" id="MF_00163">
    <property type="entry name" value="Pep_deformylase"/>
    <property type="match status" value="1"/>
</dbReference>
<dbReference type="NCBIfam" id="TIGR00079">
    <property type="entry name" value="pept_deformyl"/>
    <property type="match status" value="1"/>
</dbReference>
<dbReference type="InterPro" id="IPR036821">
    <property type="entry name" value="Peptide_deformylase_sf"/>
</dbReference>
<protein>
    <recommendedName>
        <fullName evidence="2">Peptide deformylase</fullName>
        <shortName evidence="2">PDF</shortName>
        <ecNumber evidence="2">3.5.1.88</ecNumber>
    </recommendedName>
    <alternativeName>
        <fullName evidence="2">Polypeptide deformylase</fullName>
    </alternativeName>
</protein>
<dbReference type="PANTHER" id="PTHR10458:SF22">
    <property type="entry name" value="PEPTIDE DEFORMYLASE"/>
    <property type="match status" value="1"/>
</dbReference>
<keyword evidence="2" id="KW-0479">Metal-binding</keyword>
<dbReference type="GO" id="GO:0046872">
    <property type="term" value="F:metal ion binding"/>
    <property type="evidence" value="ECO:0007669"/>
    <property type="project" value="UniProtKB-KW"/>
</dbReference>
<accession>A0A1G2RGF8</accession>
<evidence type="ECO:0000256" key="1">
    <source>
        <dbReference type="ARBA" id="ARBA00010759"/>
    </source>
</evidence>
<dbReference type="EMBL" id="MHUC01000011">
    <property type="protein sequence ID" value="OHA71131.1"/>
    <property type="molecule type" value="Genomic_DNA"/>
</dbReference>